<evidence type="ECO:0000313" key="3">
    <source>
        <dbReference type="Proteomes" id="UP001566132"/>
    </source>
</evidence>
<comment type="caution">
    <text evidence="2">The sequence shown here is derived from an EMBL/GenBank/DDBJ whole genome shotgun (WGS) entry which is preliminary data.</text>
</comment>
<sequence>MELLCSSTKPTKNARLRFTMQNDLDILRQVLVENPFEDPSRWQSINNSINAITGKDFSVRATREHTEYLLKLFAKEDLSKLRNSSTLLVPYKSRKRNYNDQQVKSDILKYLRERGDKENRLKEQQIEIENKRIQLKEQRLLLEEQKYQIEKEERLSLIENMKNQQQLLANVIAQLTTNKN</sequence>
<keyword evidence="3" id="KW-1185">Reference proteome</keyword>
<evidence type="ECO:0000256" key="1">
    <source>
        <dbReference type="SAM" id="Coils"/>
    </source>
</evidence>
<accession>A0ABD1DZW0</accession>
<name>A0ABD1DZW0_HYPHA</name>
<feature type="coiled-coil region" evidence="1">
    <location>
        <begin position="114"/>
        <end position="178"/>
    </location>
</feature>
<protein>
    <submittedName>
        <fullName evidence="2">Uncharacterized protein</fullName>
    </submittedName>
</protein>
<dbReference type="EMBL" id="JBDJPC010000016">
    <property type="protein sequence ID" value="KAL1487938.1"/>
    <property type="molecule type" value="Genomic_DNA"/>
</dbReference>
<proteinExistence type="predicted"/>
<dbReference type="Proteomes" id="UP001566132">
    <property type="component" value="Unassembled WGS sequence"/>
</dbReference>
<reference evidence="2 3" key="1">
    <citation type="submission" date="2024-05" db="EMBL/GenBank/DDBJ databases">
        <title>Genetic variation in Jamaican populations of the coffee berry borer (Hypothenemus hampei).</title>
        <authorList>
            <person name="Errbii M."/>
            <person name="Myrie A."/>
        </authorList>
    </citation>
    <scope>NUCLEOTIDE SEQUENCE [LARGE SCALE GENOMIC DNA]</scope>
    <source>
        <strain evidence="2">JA-Hopewell-2020-01-JO</strain>
        <tissue evidence="2">Whole body</tissue>
    </source>
</reference>
<gene>
    <name evidence="2" type="ORF">ABEB36_015321</name>
</gene>
<dbReference type="PANTHER" id="PTHR37558">
    <property type="entry name" value="HTH CENPB-TYPE DOMAIN-CONTAINING PROTEIN"/>
    <property type="match status" value="1"/>
</dbReference>
<evidence type="ECO:0000313" key="2">
    <source>
        <dbReference type="EMBL" id="KAL1487938.1"/>
    </source>
</evidence>
<dbReference type="PANTHER" id="PTHR37558:SF1">
    <property type="entry name" value="HTH CENPB-TYPE DOMAIN-CONTAINING PROTEIN"/>
    <property type="match status" value="1"/>
</dbReference>
<organism evidence="2 3">
    <name type="scientific">Hypothenemus hampei</name>
    <name type="common">Coffee berry borer</name>
    <dbReference type="NCBI Taxonomy" id="57062"/>
    <lineage>
        <taxon>Eukaryota</taxon>
        <taxon>Metazoa</taxon>
        <taxon>Ecdysozoa</taxon>
        <taxon>Arthropoda</taxon>
        <taxon>Hexapoda</taxon>
        <taxon>Insecta</taxon>
        <taxon>Pterygota</taxon>
        <taxon>Neoptera</taxon>
        <taxon>Endopterygota</taxon>
        <taxon>Coleoptera</taxon>
        <taxon>Polyphaga</taxon>
        <taxon>Cucujiformia</taxon>
        <taxon>Curculionidae</taxon>
        <taxon>Scolytinae</taxon>
        <taxon>Hypothenemus</taxon>
    </lineage>
</organism>
<dbReference type="AlphaFoldDB" id="A0ABD1DZW0"/>
<keyword evidence="1" id="KW-0175">Coiled coil</keyword>